<dbReference type="PANTHER" id="PTHR21595:SF3">
    <property type="entry name" value="CALMODULIN-REGULATED SPECTRIN-ASSOCIATED PROTEIN 1"/>
    <property type="match status" value="1"/>
</dbReference>
<accession>A0A8J6DSX8</accession>
<organism evidence="2 3">
    <name type="scientific">Galemys pyrenaicus</name>
    <name type="common">Iberian desman</name>
    <name type="synonym">Pyrenean desman</name>
    <dbReference type="NCBI Taxonomy" id="202257"/>
    <lineage>
        <taxon>Eukaryota</taxon>
        <taxon>Metazoa</taxon>
        <taxon>Chordata</taxon>
        <taxon>Craniata</taxon>
        <taxon>Vertebrata</taxon>
        <taxon>Euteleostomi</taxon>
        <taxon>Mammalia</taxon>
        <taxon>Eutheria</taxon>
        <taxon>Laurasiatheria</taxon>
        <taxon>Eulipotyphla</taxon>
        <taxon>Talpidae</taxon>
        <taxon>Galemys</taxon>
    </lineage>
</organism>
<dbReference type="InterPro" id="IPR058042">
    <property type="entry name" value="CAMSAP_N"/>
</dbReference>
<evidence type="ECO:0000259" key="1">
    <source>
        <dbReference type="Pfam" id="PF25532"/>
    </source>
</evidence>
<dbReference type="AlphaFoldDB" id="A0A8J6DSX8"/>
<reference evidence="2" key="1">
    <citation type="journal article" date="2021" name="Evol. Appl.">
        <title>The genome of the Pyrenean desman and the effects of bottlenecks and inbreeding on the genomic landscape of an endangered species.</title>
        <authorList>
            <person name="Escoda L."/>
            <person name="Castresana J."/>
        </authorList>
    </citation>
    <scope>NUCLEOTIDE SEQUENCE</scope>
    <source>
        <strain evidence="2">IBE-C5619</strain>
    </source>
</reference>
<dbReference type="PANTHER" id="PTHR21595">
    <property type="entry name" value="PATRONIN"/>
    <property type="match status" value="1"/>
</dbReference>
<dbReference type="GO" id="GO:0007026">
    <property type="term" value="P:negative regulation of microtubule depolymerization"/>
    <property type="evidence" value="ECO:0007669"/>
    <property type="project" value="TreeGrafter"/>
</dbReference>
<feature type="domain" description="CASAMP N-terminal" evidence="1">
    <location>
        <begin position="157"/>
        <end position="250"/>
    </location>
</feature>
<dbReference type="InterPro" id="IPR032940">
    <property type="entry name" value="CAMSAP"/>
</dbReference>
<dbReference type="GO" id="GO:0005516">
    <property type="term" value="F:calmodulin binding"/>
    <property type="evidence" value="ECO:0007669"/>
    <property type="project" value="InterPro"/>
</dbReference>
<proteinExistence type="predicted"/>
<dbReference type="GO" id="GO:0051011">
    <property type="term" value="F:microtubule minus-end binding"/>
    <property type="evidence" value="ECO:0007669"/>
    <property type="project" value="TreeGrafter"/>
</dbReference>
<keyword evidence="3" id="KW-1185">Reference proteome</keyword>
<evidence type="ECO:0000313" key="3">
    <source>
        <dbReference type="Proteomes" id="UP000700334"/>
    </source>
</evidence>
<dbReference type="GO" id="GO:0036449">
    <property type="term" value="C:microtubule minus-end"/>
    <property type="evidence" value="ECO:0007669"/>
    <property type="project" value="TreeGrafter"/>
</dbReference>
<dbReference type="EMBL" id="JAGFMF010011628">
    <property type="protein sequence ID" value="KAG8518675.1"/>
    <property type="molecule type" value="Genomic_DNA"/>
</dbReference>
<dbReference type="GO" id="GO:0031122">
    <property type="term" value="P:cytoplasmic microtubule organization"/>
    <property type="evidence" value="ECO:0007669"/>
    <property type="project" value="TreeGrafter"/>
</dbReference>
<dbReference type="Pfam" id="PF25532">
    <property type="entry name" value="CH_CAMSAP2_N"/>
    <property type="match status" value="1"/>
</dbReference>
<protein>
    <submittedName>
        <fullName evidence="2">Calmodulin-regulated spectrin-associated protein 1</fullName>
    </submittedName>
</protein>
<evidence type="ECO:0000313" key="2">
    <source>
        <dbReference type="EMBL" id="KAG8518675.1"/>
    </source>
</evidence>
<dbReference type="Proteomes" id="UP000700334">
    <property type="component" value="Unassembled WGS sequence"/>
</dbReference>
<name>A0A8J6DSX8_GALPY</name>
<gene>
    <name evidence="2" type="ORF">J0S82_018154</name>
</gene>
<sequence>MRPPGWRAQGWLPPHPVPVRRPPVSAAAHSCARRSVPAPRSAAGSLWAGRGDAGVTGHGTVWREPPARVGPAAALEPRGGVPAGWAGPAAGPGLCAQEAPGHVQRLLGPVRSGCQALPAEPALPWDVSWSSVLVTQAVPGLACAPCGPVLARRLADATAPADNVPEELRDPFYVDQYEQEHIKPPVTRLLLSGELYCRVCGLILQGEQAAALQGHQSVIQALSRKGIYVMESDGSPVTDPDLGHAPIKMVSAACGVPG</sequence>
<comment type="caution">
    <text evidence="2">The sequence shown here is derived from an EMBL/GenBank/DDBJ whole genome shotgun (WGS) entry which is preliminary data.</text>
</comment>
<dbReference type="OrthoDB" id="9837610at2759"/>